<gene>
    <name evidence="1" type="ORF">POT9AD_4508</name>
</gene>
<protein>
    <submittedName>
        <fullName evidence="1">Uncharacterized protein</fullName>
    </submittedName>
</protein>
<reference evidence="1" key="1">
    <citation type="submission" date="2018-11" db="EMBL/GenBank/DDBJ databases">
        <authorList>
            <consortium name="Genoscope - CEA"/>
            <person name="William W."/>
        </authorList>
    </citation>
    <scope>NUCLEOTIDE SEQUENCE [LARGE SCALE GENOMIC DNA]</scope>
    <source>
        <strain evidence="1">T9AD</strain>
    </source>
</reference>
<accession>A0A653BA18</accession>
<organism evidence="1">
    <name type="scientific">Ectopseudomonas oleovorans</name>
    <name type="common">Pseudomonas oleovorans</name>
    <dbReference type="NCBI Taxonomy" id="301"/>
    <lineage>
        <taxon>Bacteria</taxon>
        <taxon>Pseudomonadati</taxon>
        <taxon>Pseudomonadota</taxon>
        <taxon>Gammaproteobacteria</taxon>
        <taxon>Pseudomonadales</taxon>
        <taxon>Pseudomonadaceae</taxon>
        <taxon>Ectopseudomonas</taxon>
    </lineage>
</organism>
<proteinExistence type="predicted"/>
<dbReference type="AlphaFoldDB" id="A0A653BA18"/>
<name>A0A653BA18_ECTOL</name>
<sequence>MRSRLVTGLIVAVLVLLLGTAVLGRVALVQWRNASALANYAESLERSNTALRGASWPCLPS</sequence>
<dbReference type="EMBL" id="LR130779">
    <property type="protein sequence ID" value="VDN65483.1"/>
    <property type="molecule type" value="Genomic_DNA"/>
</dbReference>
<evidence type="ECO:0000313" key="1">
    <source>
        <dbReference type="EMBL" id="VDN65483.1"/>
    </source>
</evidence>